<accession>A0A4V4H1N5</accession>
<feature type="transmembrane region" description="Helical" evidence="1">
    <location>
        <begin position="355"/>
        <end position="375"/>
    </location>
</feature>
<dbReference type="EMBL" id="STFF01000001">
    <property type="protein sequence ID" value="THU41026.1"/>
    <property type="molecule type" value="Genomic_DNA"/>
</dbReference>
<feature type="transmembrane region" description="Helical" evidence="1">
    <location>
        <begin position="330"/>
        <end position="349"/>
    </location>
</feature>
<keyword evidence="1" id="KW-0472">Membrane</keyword>
<keyword evidence="1" id="KW-1133">Transmembrane helix</keyword>
<comment type="caution">
    <text evidence="2">The sequence shown here is derived from an EMBL/GenBank/DDBJ whole genome shotgun (WGS) entry which is preliminary data.</text>
</comment>
<feature type="transmembrane region" description="Helical" evidence="1">
    <location>
        <begin position="187"/>
        <end position="206"/>
    </location>
</feature>
<dbReference type="InterPro" id="IPR026467">
    <property type="entry name" value="Ser/Gly_Cys_C_dom"/>
</dbReference>
<reference evidence="2 3" key="1">
    <citation type="submission" date="2019-04" db="EMBL/GenBank/DDBJ databases">
        <title>Niastella caeni sp. nov., isolated from activated sludge.</title>
        <authorList>
            <person name="Sheng M."/>
        </authorList>
    </citation>
    <scope>NUCLEOTIDE SEQUENCE [LARGE SCALE GENOMIC DNA]</scope>
    <source>
        <strain evidence="2 3">HX-2-15</strain>
    </source>
</reference>
<dbReference type="AlphaFoldDB" id="A0A4V4H1N5"/>
<evidence type="ECO:0000256" key="1">
    <source>
        <dbReference type="SAM" id="Phobius"/>
    </source>
</evidence>
<evidence type="ECO:0000313" key="2">
    <source>
        <dbReference type="EMBL" id="THU41026.1"/>
    </source>
</evidence>
<evidence type="ECO:0000313" key="3">
    <source>
        <dbReference type="Proteomes" id="UP000306918"/>
    </source>
</evidence>
<keyword evidence="3" id="KW-1185">Reference proteome</keyword>
<dbReference type="OrthoDB" id="196672at2"/>
<proteinExistence type="predicted"/>
<name>A0A4V4H1N5_9BACT</name>
<protein>
    <submittedName>
        <fullName evidence="2">TIGR04222 domain-containing membrane protein</fullName>
    </submittedName>
</protein>
<dbReference type="Proteomes" id="UP000306918">
    <property type="component" value="Unassembled WGS sequence"/>
</dbReference>
<dbReference type="NCBIfam" id="TIGR04222">
    <property type="entry name" value="near_uncomplex"/>
    <property type="match status" value="1"/>
</dbReference>
<sequence length="491" mass="55182">MNLPEHQPLWNNIQQFAFDEPNATITFSKKLADKQKWSPAFTERVIEEYRKFIFLCCISPKGASPSQAVDEAWHLHLTYTQSYWNAFCKNTLGKDIHHYPSTGGDKENHKHSNWYAETLQLYESVFGTRPPADIWPQPSKQSITIAAQPYRIDNQVAAIVVLILLLPFAINYFFTGEASPFSINGKQFLLFYIFLIVAAFIAHYLLQKNKLAYLKKVVDAWSPGDLSIYQLTYAVYGKDRAVETCLVDLYRRDLVQVNDNGKIVALRQRYQAPEKEDNPLVPGLLSKADNSTVEYDVIANDWYKQTDFEHPAISQLFWVGDQKESFFRKYLVILIVLFIGLARVTQGIYNDRPVLFLLLEIAVLIIGALIMEYNFSTDKVCFDRVKNLLQDNKGDRTLHSDEVVNDYARNGQTVLDWLPPGLMLASMFAIFPAATLARSPFVSGWRNRDNKSGGDNSTGADSCGGVTSCSYSNISCGSDGSGCGGCGGGGD</sequence>
<gene>
    <name evidence="2" type="ORF">FAM09_02610</name>
</gene>
<organism evidence="2 3">
    <name type="scientific">Niastella caeni</name>
    <dbReference type="NCBI Taxonomy" id="2569763"/>
    <lineage>
        <taxon>Bacteria</taxon>
        <taxon>Pseudomonadati</taxon>
        <taxon>Bacteroidota</taxon>
        <taxon>Chitinophagia</taxon>
        <taxon>Chitinophagales</taxon>
        <taxon>Chitinophagaceae</taxon>
        <taxon>Niastella</taxon>
    </lineage>
</organism>
<feature type="transmembrane region" description="Helical" evidence="1">
    <location>
        <begin position="156"/>
        <end position="175"/>
    </location>
</feature>
<dbReference type="RefSeq" id="WP_136575516.1">
    <property type="nucleotide sequence ID" value="NZ_STFF01000001.1"/>
</dbReference>
<keyword evidence="1" id="KW-0812">Transmembrane</keyword>